<dbReference type="SUPFAM" id="SSF53335">
    <property type="entry name" value="S-adenosyl-L-methionine-dependent methyltransferases"/>
    <property type="match status" value="1"/>
</dbReference>
<evidence type="ECO:0000256" key="6">
    <source>
        <dbReference type="ARBA" id="ARBA00047942"/>
    </source>
</evidence>
<gene>
    <name evidence="9" type="ORF">ASJ82_02455</name>
    <name evidence="10" type="ORF">MSCUN_06640</name>
</gene>
<dbReference type="Pfam" id="PF02384">
    <property type="entry name" value="N6_Mtase"/>
    <property type="match status" value="1"/>
</dbReference>
<dbReference type="InterPro" id="IPR004546">
    <property type="entry name" value="Restrct_endonuc_T1M"/>
</dbReference>
<dbReference type="InterPro" id="IPR038333">
    <property type="entry name" value="T1MK-like_N_sf"/>
</dbReference>
<dbReference type="PANTHER" id="PTHR42933">
    <property type="entry name" value="SLR6095 PROTEIN"/>
    <property type="match status" value="1"/>
</dbReference>
<evidence type="ECO:0000256" key="3">
    <source>
        <dbReference type="ARBA" id="ARBA00022679"/>
    </source>
</evidence>
<dbReference type="InterPro" id="IPR022749">
    <property type="entry name" value="D12N6_MeTrfase_N"/>
</dbReference>
<reference evidence="10 12" key="1">
    <citation type="submission" date="2016-04" db="EMBL/GenBank/DDBJ databases">
        <title>Genome sequence of Methanosphaera cuniculi DSM 4103.</title>
        <authorList>
            <person name="Poehlein A."/>
            <person name="Seedorf H."/>
            <person name="Daniel R."/>
        </authorList>
    </citation>
    <scope>NUCLEOTIDE SEQUENCE [LARGE SCALE GENOMIC DNA]</scope>
    <source>
        <strain evidence="10 12">DSM 4103</strain>
    </source>
</reference>
<reference evidence="9 11" key="2">
    <citation type="journal article" date="2017" name="BMC Genomics">
        <title>Genomic analysis of methanogenic archaea reveals a shift towards energy conservation.</title>
        <authorList>
            <person name="Gilmore S.P."/>
            <person name="Henske J.K."/>
            <person name="Sexton J.A."/>
            <person name="Solomon K.V."/>
            <person name="Seppala S."/>
            <person name="Yoo J.I."/>
            <person name="Huyett L.M."/>
            <person name="Pressman A."/>
            <person name="Cogan J.Z."/>
            <person name="Kivenson V."/>
            <person name="Peng X."/>
            <person name="Tan Y."/>
            <person name="Valentine D.L."/>
            <person name="O'Malley M.A."/>
        </authorList>
    </citation>
    <scope>NUCLEOTIDE SEQUENCE [LARGE SCALE GENOMIC DNA]</scope>
    <source>
        <strain evidence="9 11">1R-7</strain>
    </source>
</reference>
<comment type="catalytic activity">
    <reaction evidence="6">
        <text>a 2'-deoxyadenosine in DNA + S-adenosyl-L-methionine = an N(6)-methyl-2'-deoxyadenosine in DNA + S-adenosyl-L-homocysteine + H(+)</text>
        <dbReference type="Rhea" id="RHEA:15197"/>
        <dbReference type="Rhea" id="RHEA-COMP:12418"/>
        <dbReference type="Rhea" id="RHEA-COMP:12419"/>
        <dbReference type="ChEBI" id="CHEBI:15378"/>
        <dbReference type="ChEBI" id="CHEBI:57856"/>
        <dbReference type="ChEBI" id="CHEBI:59789"/>
        <dbReference type="ChEBI" id="CHEBI:90615"/>
        <dbReference type="ChEBI" id="CHEBI:90616"/>
        <dbReference type="EC" id="2.1.1.72"/>
    </reaction>
</comment>
<dbReference type="EC" id="2.1.1.72" evidence="1"/>
<dbReference type="GO" id="GO:0008170">
    <property type="term" value="F:N-methyltransferase activity"/>
    <property type="evidence" value="ECO:0007669"/>
    <property type="project" value="InterPro"/>
</dbReference>
<dbReference type="PANTHER" id="PTHR42933:SF1">
    <property type="entry name" value="SITE-SPECIFIC DNA-METHYLTRANSFERASE (ADENINE-SPECIFIC)"/>
    <property type="match status" value="1"/>
</dbReference>
<keyword evidence="5" id="KW-0680">Restriction system</keyword>
<name>A0A2A2HDR0_9EURY</name>
<dbReference type="InterPro" id="IPR051537">
    <property type="entry name" value="DNA_Adenine_Mtase"/>
</dbReference>
<evidence type="ECO:0000256" key="2">
    <source>
        <dbReference type="ARBA" id="ARBA00022603"/>
    </source>
</evidence>
<dbReference type="GO" id="GO:0009307">
    <property type="term" value="P:DNA restriction-modification system"/>
    <property type="evidence" value="ECO:0007669"/>
    <property type="project" value="UniProtKB-KW"/>
</dbReference>
<dbReference type="InterPro" id="IPR029063">
    <property type="entry name" value="SAM-dependent_MTases_sf"/>
</dbReference>
<dbReference type="OrthoDB" id="45790at2157"/>
<dbReference type="GO" id="GO:0003677">
    <property type="term" value="F:DNA binding"/>
    <property type="evidence" value="ECO:0007669"/>
    <property type="project" value="InterPro"/>
</dbReference>
<feature type="domain" description="DNA methylase adenine-specific" evidence="7">
    <location>
        <begin position="171"/>
        <end position="487"/>
    </location>
</feature>
<keyword evidence="11" id="KW-1185">Reference proteome</keyword>
<evidence type="ECO:0000256" key="1">
    <source>
        <dbReference type="ARBA" id="ARBA00011900"/>
    </source>
</evidence>
<evidence type="ECO:0000256" key="5">
    <source>
        <dbReference type="ARBA" id="ARBA00022747"/>
    </source>
</evidence>
<evidence type="ECO:0000259" key="8">
    <source>
        <dbReference type="Pfam" id="PF12161"/>
    </source>
</evidence>
<accession>A0A2A2HDR0</accession>
<keyword evidence="4" id="KW-0949">S-adenosyl-L-methionine</keyword>
<evidence type="ECO:0000259" key="7">
    <source>
        <dbReference type="Pfam" id="PF02384"/>
    </source>
</evidence>
<dbReference type="NCBIfam" id="TIGR00497">
    <property type="entry name" value="hsdM"/>
    <property type="match status" value="1"/>
</dbReference>
<dbReference type="Pfam" id="PF12161">
    <property type="entry name" value="HsdM_N"/>
    <property type="match status" value="1"/>
</dbReference>
<dbReference type="Gene3D" id="1.20.1260.30">
    <property type="match status" value="1"/>
</dbReference>
<organism evidence="9 11">
    <name type="scientific">Methanosphaera cuniculi</name>
    <dbReference type="NCBI Taxonomy" id="1077256"/>
    <lineage>
        <taxon>Archaea</taxon>
        <taxon>Methanobacteriati</taxon>
        <taxon>Methanobacteriota</taxon>
        <taxon>Methanomada group</taxon>
        <taxon>Methanobacteria</taxon>
        <taxon>Methanobacteriales</taxon>
        <taxon>Methanobacteriaceae</taxon>
        <taxon>Methanosphaera</taxon>
    </lineage>
</organism>
<keyword evidence="2 10" id="KW-0489">Methyltransferase</keyword>
<protein>
    <recommendedName>
        <fullName evidence="1">site-specific DNA-methyltransferase (adenine-specific)</fullName>
        <ecNumber evidence="1">2.1.1.72</ecNumber>
    </recommendedName>
</protein>
<dbReference type="GO" id="GO:0009007">
    <property type="term" value="F:site-specific DNA-methyltransferase (adenine-specific) activity"/>
    <property type="evidence" value="ECO:0007669"/>
    <property type="project" value="UniProtKB-EC"/>
</dbReference>
<feature type="domain" description="N6 adenine-specific DNA methyltransferase N-terminal" evidence="8">
    <location>
        <begin position="15"/>
        <end position="163"/>
    </location>
</feature>
<dbReference type="GO" id="GO:0032259">
    <property type="term" value="P:methylation"/>
    <property type="evidence" value="ECO:0007669"/>
    <property type="project" value="UniProtKB-KW"/>
</dbReference>
<dbReference type="Proteomes" id="UP000217528">
    <property type="component" value="Unassembled WGS sequence"/>
</dbReference>
<comment type="caution">
    <text evidence="9">The sequence shown here is derived from an EMBL/GenBank/DDBJ whole genome shotgun (WGS) entry which is preliminary data.</text>
</comment>
<dbReference type="Gene3D" id="3.40.50.150">
    <property type="entry name" value="Vaccinia Virus protein VP39"/>
    <property type="match status" value="1"/>
</dbReference>
<evidence type="ECO:0000313" key="10">
    <source>
        <dbReference type="EMBL" id="PWL08442.1"/>
    </source>
</evidence>
<dbReference type="EMBL" id="LWMS01000018">
    <property type="protein sequence ID" value="PWL08442.1"/>
    <property type="molecule type" value="Genomic_DNA"/>
</dbReference>
<dbReference type="Proteomes" id="UP000246004">
    <property type="component" value="Unassembled WGS sequence"/>
</dbReference>
<proteinExistence type="predicted"/>
<evidence type="ECO:0000313" key="12">
    <source>
        <dbReference type="Proteomes" id="UP000246004"/>
    </source>
</evidence>
<dbReference type="RefSeq" id="WP_170104021.1">
    <property type="nucleotide sequence ID" value="NZ_LMVN01000014.1"/>
</dbReference>
<evidence type="ECO:0000256" key="4">
    <source>
        <dbReference type="ARBA" id="ARBA00022691"/>
    </source>
</evidence>
<keyword evidence="3 10" id="KW-0808">Transferase</keyword>
<dbReference type="InterPro" id="IPR003356">
    <property type="entry name" value="DNA_methylase_A-5"/>
</dbReference>
<evidence type="ECO:0000313" key="11">
    <source>
        <dbReference type="Proteomes" id="UP000217528"/>
    </source>
</evidence>
<dbReference type="AlphaFoldDB" id="A0A2A2HDR0"/>
<evidence type="ECO:0000313" key="9">
    <source>
        <dbReference type="EMBL" id="PAV07460.1"/>
    </source>
</evidence>
<dbReference type="PRINTS" id="PR00507">
    <property type="entry name" value="N12N6MTFRASE"/>
</dbReference>
<dbReference type="EMBL" id="LMVN01000014">
    <property type="protein sequence ID" value="PAV07460.1"/>
    <property type="molecule type" value="Genomic_DNA"/>
</dbReference>
<sequence length="526" mass="61376">MPTLKKLDPKLKEELEEKLRKTTDFLRLNMSVYEYKNYILGLLFYKYLSEKQEDLLDNMTVDDGRTLKEAFSTSLINKELIHLIRTQIGYYIEPRFLLSEIAKNTEVDSYITTLDIAFNNVINSSIDRDDFENIFNDIKLDSTKLGKTRKSQNKTIEILIKEISQVNLPLDAFGETFDYLLDQFARIIGRRAGHVTTPPELSTLMAKLVTVDKKEDVSAYDPACGVGSSLIDIAKETTVTRLQGNDLNPSAYNHARMNMIVNNISFEVFDIKQKDSLEFMEEIPNMPDTHFVTYKRLNENYIIEKFDIAVSQPPFGLRWNGDERYLDDVRFKKYGAIAPKGRADYAFIQDMLYHIKDDGVMAVILQTGVLSRGLSEKTIRKYLLENNYIDAIIRLPKNMFYATAIPTIIMILKKNRTDDDILFIDASDEYAKTRRQNKLRDKDIEKIVETYKNREEIERYSHKATIDEIKENQYNLHVPRYVNTFEKIEPVDMNKVFQEDTKITLELEDINQKIEDQCKKMNIDFK</sequence>